<dbReference type="SUPFAM" id="SSF82649">
    <property type="entry name" value="SufE/NifU"/>
    <property type="match status" value="1"/>
</dbReference>
<evidence type="ECO:0000259" key="2">
    <source>
        <dbReference type="Pfam" id="PF01592"/>
    </source>
</evidence>
<evidence type="ECO:0000313" key="3">
    <source>
        <dbReference type="EMBL" id="KRN88991.1"/>
    </source>
</evidence>
<name>A0A0R2KI44_9LACO</name>
<evidence type="ECO:0000313" key="4">
    <source>
        <dbReference type="Proteomes" id="UP000051500"/>
    </source>
</evidence>
<reference evidence="3 4" key="1">
    <citation type="journal article" date="2015" name="Genome Announc.">
        <title>Expanding the biotechnology potential of lactobacilli through comparative genomics of 213 strains and associated genera.</title>
        <authorList>
            <person name="Sun Z."/>
            <person name="Harris H.M."/>
            <person name="McCann A."/>
            <person name="Guo C."/>
            <person name="Argimon S."/>
            <person name="Zhang W."/>
            <person name="Yang X."/>
            <person name="Jeffery I.B."/>
            <person name="Cooney J.C."/>
            <person name="Kagawa T.F."/>
            <person name="Liu W."/>
            <person name="Song Y."/>
            <person name="Salvetti E."/>
            <person name="Wrobel A."/>
            <person name="Rasinkangas P."/>
            <person name="Parkhill J."/>
            <person name="Rea M.C."/>
            <person name="O'Sullivan O."/>
            <person name="Ritari J."/>
            <person name="Douillard F.P."/>
            <person name="Paul Ross R."/>
            <person name="Yang R."/>
            <person name="Briner A.E."/>
            <person name="Felis G.E."/>
            <person name="de Vos W.M."/>
            <person name="Barrangou R."/>
            <person name="Klaenhammer T.R."/>
            <person name="Caufield P.W."/>
            <person name="Cui Y."/>
            <person name="Zhang H."/>
            <person name="O'Toole P.W."/>
        </authorList>
    </citation>
    <scope>NUCLEOTIDE SEQUENCE [LARGE SCALE GENOMIC DNA]</scope>
    <source>
        <strain evidence="3 4">DSM 22408</strain>
    </source>
</reference>
<comment type="caution">
    <text evidence="3">The sequence shown here is derived from an EMBL/GenBank/DDBJ whole genome shotgun (WGS) entry which is preliminary data.</text>
</comment>
<keyword evidence="4" id="KW-1185">Reference proteome</keyword>
<dbReference type="CDD" id="cd06664">
    <property type="entry name" value="IscU_like"/>
    <property type="match status" value="1"/>
</dbReference>
<feature type="domain" description="NIF system FeS cluster assembly NifU N-terminal" evidence="2">
    <location>
        <begin position="10"/>
        <end position="130"/>
    </location>
</feature>
<dbReference type="Gene3D" id="3.90.1010.10">
    <property type="match status" value="1"/>
</dbReference>
<dbReference type="InterPro" id="IPR002871">
    <property type="entry name" value="NIF_FeS_clus_asmbl_NifU_N"/>
</dbReference>
<proteinExistence type="inferred from homology"/>
<dbReference type="GO" id="GO:0005506">
    <property type="term" value="F:iron ion binding"/>
    <property type="evidence" value="ECO:0007669"/>
    <property type="project" value="InterPro"/>
</dbReference>
<dbReference type="FunFam" id="3.90.1010.10:FF:000002">
    <property type="entry name" value="Iron-sulfur cluster assembly scaffold protein NifU"/>
    <property type="match status" value="1"/>
</dbReference>
<sequence>MALSKLDNLYRQVILEHGQHPRHYGELNNKTNEIEMFNPTCGDEITLQVKIVDQKIQDIKFQGQGCTISKASASMMAEELVGKDIKTCQVAAQAFSKLVMGEEITDGEDELLGDAVVLAGVQQFPARIKCATLAWKGLAQVLAKVGEKNE</sequence>
<dbReference type="eggNOG" id="COG0822">
    <property type="taxonomic scope" value="Bacteria"/>
</dbReference>
<gene>
    <name evidence="3" type="ORF">IV53_GL000964</name>
</gene>
<dbReference type="NCBIfam" id="TIGR01994">
    <property type="entry name" value="SUF_scaf_2"/>
    <property type="match status" value="1"/>
</dbReference>
<dbReference type="GO" id="GO:0051536">
    <property type="term" value="F:iron-sulfur cluster binding"/>
    <property type="evidence" value="ECO:0007669"/>
    <property type="project" value="InterPro"/>
</dbReference>
<comment type="similarity">
    <text evidence="1">Belongs to the NifU family.</text>
</comment>
<dbReference type="Proteomes" id="UP000051500">
    <property type="component" value="Unassembled WGS sequence"/>
</dbReference>
<dbReference type="RefSeq" id="WP_027107393.1">
    <property type="nucleotide sequence ID" value="NZ_JQBZ01000025.1"/>
</dbReference>
<organism evidence="3 4">
    <name type="scientific">Ligilactobacillus ceti DSM 22408</name>
    <dbReference type="NCBI Taxonomy" id="1122146"/>
    <lineage>
        <taxon>Bacteria</taxon>
        <taxon>Bacillati</taxon>
        <taxon>Bacillota</taxon>
        <taxon>Bacilli</taxon>
        <taxon>Lactobacillales</taxon>
        <taxon>Lactobacillaceae</taxon>
        <taxon>Ligilactobacillus</taxon>
    </lineage>
</organism>
<dbReference type="EMBL" id="JQBZ01000025">
    <property type="protein sequence ID" value="KRN88991.1"/>
    <property type="molecule type" value="Genomic_DNA"/>
</dbReference>
<accession>A0A0R2KI44</accession>
<dbReference type="STRING" id="1122146.IV53_GL000964"/>
<dbReference type="AlphaFoldDB" id="A0A0R2KI44"/>
<dbReference type="GO" id="GO:0016226">
    <property type="term" value="P:iron-sulfur cluster assembly"/>
    <property type="evidence" value="ECO:0007669"/>
    <property type="project" value="InterPro"/>
</dbReference>
<dbReference type="Pfam" id="PF01592">
    <property type="entry name" value="NifU_N"/>
    <property type="match status" value="1"/>
</dbReference>
<dbReference type="PATRIC" id="fig|1122146.4.peg.999"/>
<evidence type="ECO:0000256" key="1">
    <source>
        <dbReference type="ARBA" id="ARBA00006420"/>
    </source>
</evidence>
<dbReference type="PANTHER" id="PTHR10093">
    <property type="entry name" value="IRON-SULFUR CLUSTER ASSEMBLY ENZYME NIFU HOMOLOG"/>
    <property type="match status" value="1"/>
</dbReference>
<protein>
    <submittedName>
        <fullName evidence="3">Iron-sulfur cluster assembly scaffold protein for SUF system, SufE2</fullName>
    </submittedName>
</protein>
<dbReference type="OrthoDB" id="9804157at2"/>